<dbReference type="AlphaFoldDB" id="A0A9P5S0T1"/>
<dbReference type="InterPro" id="IPR032675">
    <property type="entry name" value="LRR_dom_sf"/>
</dbReference>
<dbReference type="Proteomes" id="UP000748756">
    <property type="component" value="Unassembled WGS sequence"/>
</dbReference>
<proteinExistence type="predicted"/>
<feature type="region of interest" description="Disordered" evidence="1">
    <location>
        <begin position="1"/>
        <end position="41"/>
    </location>
</feature>
<comment type="caution">
    <text evidence="2">The sequence shown here is derived from an EMBL/GenBank/DDBJ whole genome shotgun (WGS) entry which is preliminary data.</text>
</comment>
<gene>
    <name evidence="2" type="ORF">BG015_006234</name>
</gene>
<dbReference type="EMBL" id="JAAAUQ010000295">
    <property type="protein sequence ID" value="KAF9151779.1"/>
    <property type="molecule type" value="Genomic_DNA"/>
</dbReference>
<feature type="compositionally biased region" description="Acidic residues" evidence="1">
    <location>
        <begin position="11"/>
        <end position="25"/>
    </location>
</feature>
<accession>A0A9P5S0T1</accession>
<keyword evidence="3" id="KW-1185">Reference proteome</keyword>
<protein>
    <submittedName>
        <fullName evidence="2">Uncharacterized protein</fullName>
    </submittedName>
</protein>
<organism evidence="2 3">
    <name type="scientific">Linnemannia schmuckeri</name>
    <dbReference type="NCBI Taxonomy" id="64567"/>
    <lineage>
        <taxon>Eukaryota</taxon>
        <taxon>Fungi</taxon>
        <taxon>Fungi incertae sedis</taxon>
        <taxon>Mucoromycota</taxon>
        <taxon>Mortierellomycotina</taxon>
        <taxon>Mortierellomycetes</taxon>
        <taxon>Mortierellales</taxon>
        <taxon>Mortierellaceae</taxon>
        <taxon>Linnemannia</taxon>
    </lineage>
</organism>
<evidence type="ECO:0000313" key="3">
    <source>
        <dbReference type="Proteomes" id="UP000748756"/>
    </source>
</evidence>
<sequence length="388" mass="44814">MTTRAKLSSGGEEEYSGSEDEYSEEEERHNSEYYEYTETDDSWSDRGIEEPLEDVPPKAPLVNLVRFVPWSIEHDATLKEVRVIFAHCFNIGELKVPLTHIRNDEDAVARVIANACPRITVLSYFAMGVNPDFDDIIMFKILGHLPAQQVRMITLRSLHLESEITIPSRAFQAILQECRGLEGLYVHSESRLNDFYITLEDAVSGAWVCSRIRHLDIIVGFKELTAGPKGLLYYARESPLVLSAEETEQFVMLEALYRQLGALRDLKYLFIRASTLGTRHRRFENTTLPAMLSLGDPINNRPRHLDLLKGLMKLQILRGSVLLDTKEAKATIDEQEAVWIGEHWLKLREADIFRYSQQIEGPFKQLRRTCRHLGRHVNFNSKRWHLRY</sequence>
<evidence type="ECO:0000313" key="2">
    <source>
        <dbReference type="EMBL" id="KAF9151779.1"/>
    </source>
</evidence>
<reference evidence="2" key="1">
    <citation type="journal article" date="2020" name="Fungal Divers.">
        <title>Resolving the Mortierellaceae phylogeny through synthesis of multi-gene phylogenetics and phylogenomics.</title>
        <authorList>
            <person name="Vandepol N."/>
            <person name="Liber J."/>
            <person name="Desiro A."/>
            <person name="Na H."/>
            <person name="Kennedy M."/>
            <person name="Barry K."/>
            <person name="Grigoriev I.V."/>
            <person name="Miller A.N."/>
            <person name="O'Donnell K."/>
            <person name="Stajich J.E."/>
            <person name="Bonito G."/>
        </authorList>
    </citation>
    <scope>NUCLEOTIDE SEQUENCE</scope>
    <source>
        <strain evidence="2">NRRL 6426</strain>
    </source>
</reference>
<dbReference type="Gene3D" id="3.80.10.10">
    <property type="entry name" value="Ribonuclease Inhibitor"/>
    <property type="match status" value="1"/>
</dbReference>
<evidence type="ECO:0000256" key="1">
    <source>
        <dbReference type="SAM" id="MobiDB-lite"/>
    </source>
</evidence>
<name>A0A9P5S0T1_9FUNG</name>